<keyword evidence="1" id="KW-0812">Transmembrane</keyword>
<organism evidence="2 3">
    <name type="scientific">Vibrio viridaestus</name>
    <dbReference type="NCBI Taxonomy" id="2487322"/>
    <lineage>
        <taxon>Bacteria</taxon>
        <taxon>Pseudomonadati</taxon>
        <taxon>Pseudomonadota</taxon>
        <taxon>Gammaproteobacteria</taxon>
        <taxon>Vibrionales</taxon>
        <taxon>Vibrionaceae</taxon>
        <taxon>Vibrio</taxon>
    </lineage>
</organism>
<keyword evidence="1" id="KW-0472">Membrane</keyword>
<keyword evidence="1" id="KW-1133">Transmembrane helix</keyword>
<evidence type="ECO:0000313" key="3">
    <source>
        <dbReference type="Proteomes" id="UP000281112"/>
    </source>
</evidence>
<protein>
    <submittedName>
        <fullName evidence="2">Uncharacterized protein</fullName>
    </submittedName>
</protein>
<dbReference type="EMBL" id="RJVQ01000003">
    <property type="protein sequence ID" value="RQW63438.1"/>
    <property type="molecule type" value="Genomic_DNA"/>
</dbReference>
<dbReference type="OrthoDB" id="5879131at2"/>
<accession>A0A3N9TGN2</accession>
<dbReference type="RefSeq" id="WP_124936902.1">
    <property type="nucleotide sequence ID" value="NZ_RJVQ01000003.1"/>
</dbReference>
<comment type="caution">
    <text evidence="2">The sequence shown here is derived from an EMBL/GenBank/DDBJ whole genome shotgun (WGS) entry which is preliminary data.</text>
</comment>
<sequence length="99" mass="10441">MSSLFSLIKATSAGAILFDRATLSIAMGSGTTMGVGVAQGVDNYRSMLDSSLVEILAGNFVWYGSDIAFVVGTLLSTAGVAVSTLRWFQARHLFNGEDE</sequence>
<feature type="transmembrane region" description="Helical" evidence="1">
    <location>
        <begin position="60"/>
        <end position="82"/>
    </location>
</feature>
<dbReference type="Proteomes" id="UP000281112">
    <property type="component" value="Unassembled WGS sequence"/>
</dbReference>
<keyword evidence="3" id="KW-1185">Reference proteome</keyword>
<reference evidence="2 3" key="1">
    <citation type="submission" date="2018-11" db="EMBL/GenBank/DDBJ databases">
        <title>Vibrio LJC006 sp. nov., isolated from seawater during the bloom of the enteromorpha.</title>
        <authorList>
            <person name="Liang J."/>
        </authorList>
    </citation>
    <scope>NUCLEOTIDE SEQUENCE [LARGE SCALE GENOMIC DNA]</scope>
    <source>
        <strain evidence="2 3">LJC006</strain>
    </source>
</reference>
<proteinExistence type="predicted"/>
<evidence type="ECO:0000256" key="1">
    <source>
        <dbReference type="SAM" id="Phobius"/>
    </source>
</evidence>
<name>A0A3N9TGN2_9VIBR</name>
<evidence type="ECO:0000313" key="2">
    <source>
        <dbReference type="EMBL" id="RQW63438.1"/>
    </source>
</evidence>
<gene>
    <name evidence="2" type="ORF">EES38_09325</name>
</gene>
<dbReference type="AlphaFoldDB" id="A0A3N9TGN2"/>